<evidence type="ECO:0000313" key="2">
    <source>
        <dbReference type="EMBL" id="GMG45439.1"/>
    </source>
</evidence>
<feature type="domain" description="Acyclic terpene utilisation N-terminal" evidence="1">
    <location>
        <begin position="47"/>
        <end position="116"/>
    </location>
</feature>
<comment type="caution">
    <text evidence="2">The sequence shown here is derived from an EMBL/GenBank/DDBJ whole genome shotgun (WGS) entry which is preliminary data.</text>
</comment>
<name>A0ABQ6KNT7_ASPOZ</name>
<sequence length="134" mass="14685">MLTDTDCLNNQVTQRMRCTARRHWVTSTLSPVTILRVRFSVPVTDDCLKLSVRTEVNLAKNAEAWRAGKHPGYEETAWQGLQQTIDVIAEKGIRVVINGGALDPRALALKVQALVSGFCDHQAGRSINSLAADG</sequence>
<protein>
    <submittedName>
        <fullName evidence="2">Unnamed protein product</fullName>
    </submittedName>
</protein>
<accession>A0ABQ6KNT7</accession>
<keyword evidence="3" id="KW-1185">Reference proteome</keyword>
<dbReference type="PANTHER" id="PTHR47585">
    <property type="match status" value="1"/>
</dbReference>
<organism evidence="2 3">
    <name type="scientific">Aspergillus oryzae var. brunneus</name>
    <dbReference type="NCBI Taxonomy" id="332754"/>
    <lineage>
        <taxon>Eukaryota</taxon>
        <taxon>Fungi</taxon>
        <taxon>Dikarya</taxon>
        <taxon>Ascomycota</taxon>
        <taxon>Pezizomycotina</taxon>
        <taxon>Eurotiomycetes</taxon>
        <taxon>Eurotiomycetidae</taxon>
        <taxon>Eurotiales</taxon>
        <taxon>Aspergillaceae</taxon>
        <taxon>Aspergillus</taxon>
        <taxon>Aspergillus subgen. Circumdati</taxon>
    </lineage>
</organism>
<evidence type="ECO:0000313" key="3">
    <source>
        <dbReference type="Proteomes" id="UP001165189"/>
    </source>
</evidence>
<evidence type="ECO:0000259" key="1">
    <source>
        <dbReference type="Pfam" id="PF07287"/>
    </source>
</evidence>
<dbReference type="EMBL" id="BSYB01000014">
    <property type="protein sequence ID" value="GMG45439.1"/>
    <property type="molecule type" value="Genomic_DNA"/>
</dbReference>
<reference evidence="2" key="1">
    <citation type="submission" date="2023-04" db="EMBL/GenBank/DDBJ databases">
        <title>Aspergillus oryzae var. brunneus NBRC 4377.</title>
        <authorList>
            <person name="Ichikawa N."/>
            <person name="Sato H."/>
            <person name="Tonouchi N."/>
        </authorList>
    </citation>
    <scope>NUCLEOTIDE SEQUENCE</scope>
    <source>
        <strain evidence="2">NBRC 4377</strain>
    </source>
</reference>
<proteinExistence type="predicted"/>
<gene>
    <name evidence="2" type="ORF">Aory05_000432000</name>
</gene>
<dbReference type="InterPro" id="IPR010839">
    <property type="entry name" value="AtuA_N"/>
</dbReference>
<dbReference type="Pfam" id="PF07287">
    <property type="entry name" value="AtuA"/>
    <property type="match status" value="1"/>
</dbReference>
<dbReference type="PANTHER" id="PTHR47585:SF1">
    <property type="entry name" value="DUF1446 DOMAIN-CONTAINING PROTEIN"/>
    <property type="match status" value="1"/>
</dbReference>
<dbReference type="Proteomes" id="UP001165189">
    <property type="component" value="Unassembled WGS sequence"/>
</dbReference>